<protein>
    <submittedName>
        <fullName evidence="1">Predicted protein</fullName>
    </submittedName>
</protein>
<dbReference type="InParanoid" id="E5R417"/>
<dbReference type="VEuPathDB" id="FungiDB:LEMA_uP045000.1"/>
<dbReference type="AlphaFoldDB" id="E5R417"/>
<sequence>MNSFASTSVGIGAAVRCGEGATNFPAFGGLLAHDSSTAPNCWGHLSQQSELKLPPTPRRVPPHK</sequence>
<proteinExistence type="predicted"/>
<evidence type="ECO:0000313" key="1">
    <source>
        <dbReference type="EMBL" id="CBX91794.1"/>
    </source>
</evidence>
<name>E5R417_LEPMJ</name>
<gene>
    <name evidence="1" type="ORF">LEMA_uP045000.1</name>
</gene>
<reference evidence="2" key="1">
    <citation type="journal article" date="2011" name="Nat. Commun.">
        <title>Effector diversification within compartments of the Leptosphaeria maculans genome affected by Repeat-Induced Point mutations.</title>
        <authorList>
            <person name="Rouxel T."/>
            <person name="Grandaubert J."/>
            <person name="Hane J.K."/>
            <person name="Hoede C."/>
            <person name="van de Wouw A.P."/>
            <person name="Couloux A."/>
            <person name="Dominguez V."/>
            <person name="Anthouard V."/>
            <person name="Bally P."/>
            <person name="Bourras S."/>
            <person name="Cozijnsen A.J."/>
            <person name="Ciuffetti L.M."/>
            <person name="Degrave A."/>
            <person name="Dilmaghani A."/>
            <person name="Duret L."/>
            <person name="Fudal I."/>
            <person name="Goodwin S.B."/>
            <person name="Gout L."/>
            <person name="Glaser N."/>
            <person name="Linglin J."/>
            <person name="Kema G.H.J."/>
            <person name="Lapalu N."/>
            <person name="Lawrence C.B."/>
            <person name="May K."/>
            <person name="Meyer M."/>
            <person name="Ollivier B."/>
            <person name="Poulain J."/>
            <person name="Schoch C.L."/>
            <person name="Simon A."/>
            <person name="Spatafora J.W."/>
            <person name="Stachowiak A."/>
            <person name="Turgeon B.G."/>
            <person name="Tyler B.M."/>
            <person name="Vincent D."/>
            <person name="Weissenbach J."/>
            <person name="Amselem J."/>
            <person name="Quesneville H."/>
            <person name="Oliver R.P."/>
            <person name="Wincker P."/>
            <person name="Balesdent M.-H."/>
            <person name="Howlett B.J."/>
        </authorList>
    </citation>
    <scope>NUCLEOTIDE SEQUENCE [LARGE SCALE GENOMIC DNA]</scope>
    <source>
        <strain evidence="2">JN3 / isolate v23.1.3 / race Av1-4-5-6-7-8</strain>
    </source>
</reference>
<dbReference type="HOGENOM" id="CLU_2868068_0_0_1"/>
<accession>E5R417</accession>
<dbReference type="Proteomes" id="UP000002668">
    <property type="component" value="Genome"/>
</dbReference>
<organism evidence="2">
    <name type="scientific">Leptosphaeria maculans (strain JN3 / isolate v23.1.3 / race Av1-4-5-6-7-8)</name>
    <name type="common">Blackleg fungus</name>
    <name type="synonym">Phoma lingam</name>
    <dbReference type="NCBI Taxonomy" id="985895"/>
    <lineage>
        <taxon>Eukaryota</taxon>
        <taxon>Fungi</taxon>
        <taxon>Dikarya</taxon>
        <taxon>Ascomycota</taxon>
        <taxon>Pezizomycotina</taxon>
        <taxon>Dothideomycetes</taxon>
        <taxon>Pleosporomycetidae</taxon>
        <taxon>Pleosporales</taxon>
        <taxon>Pleosporineae</taxon>
        <taxon>Leptosphaeriaceae</taxon>
        <taxon>Plenodomus</taxon>
        <taxon>Plenodomus lingam/Leptosphaeria maculans species complex</taxon>
    </lineage>
</organism>
<keyword evidence="2" id="KW-1185">Reference proteome</keyword>
<dbReference type="EMBL" id="FP929083">
    <property type="protein sequence ID" value="CBX91794.1"/>
    <property type="molecule type" value="Genomic_DNA"/>
</dbReference>
<evidence type="ECO:0000313" key="2">
    <source>
        <dbReference type="Proteomes" id="UP000002668"/>
    </source>
</evidence>